<evidence type="ECO:0000256" key="1">
    <source>
        <dbReference type="SAM" id="Phobius"/>
    </source>
</evidence>
<feature type="transmembrane region" description="Helical" evidence="1">
    <location>
        <begin position="21"/>
        <end position="39"/>
    </location>
</feature>
<feature type="transmembrane region" description="Helical" evidence="1">
    <location>
        <begin position="111"/>
        <end position="129"/>
    </location>
</feature>
<reference evidence="2 3" key="1">
    <citation type="submission" date="2020-08" db="EMBL/GenBank/DDBJ databases">
        <title>Genome public.</title>
        <authorList>
            <person name="Liu C."/>
            <person name="Sun Q."/>
        </authorList>
    </citation>
    <scope>NUCLEOTIDE SEQUENCE [LARGE SCALE GENOMIC DNA]</scope>
    <source>
        <strain evidence="2 3">BX1</strain>
    </source>
</reference>
<keyword evidence="3" id="KW-1185">Reference proteome</keyword>
<accession>A0ABR7NIP2</accession>
<organism evidence="2 3">
    <name type="scientific">Yanshouia hominis</name>
    <dbReference type="NCBI Taxonomy" id="2763673"/>
    <lineage>
        <taxon>Bacteria</taxon>
        <taxon>Bacillati</taxon>
        <taxon>Bacillota</taxon>
        <taxon>Clostridia</taxon>
        <taxon>Eubacteriales</taxon>
        <taxon>Oscillospiraceae</taxon>
        <taxon>Yanshouia</taxon>
    </lineage>
</organism>
<protein>
    <submittedName>
        <fullName evidence="2">DUF3810 domain-containing protein</fullName>
    </submittedName>
</protein>
<feature type="transmembrane region" description="Helical" evidence="1">
    <location>
        <begin position="73"/>
        <end position="99"/>
    </location>
</feature>
<keyword evidence="1" id="KW-1133">Transmembrane helix</keyword>
<proteinExistence type="predicted"/>
<gene>
    <name evidence="2" type="ORF">H8717_07460</name>
</gene>
<dbReference type="Pfam" id="PF12725">
    <property type="entry name" value="DUF3810"/>
    <property type="match status" value="1"/>
</dbReference>
<evidence type="ECO:0000313" key="2">
    <source>
        <dbReference type="EMBL" id="MBC8576240.1"/>
    </source>
</evidence>
<dbReference type="EMBL" id="JACRTB010000009">
    <property type="protein sequence ID" value="MBC8576240.1"/>
    <property type="molecule type" value="Genomic_DNA"/>
</dbReference>
<sequence>MGQRSVFLAPRRRKLGGILKPLVWCLLPCFLGLGIIWLSRTAPPQMVETVYSRHLFRWISAVFGLLGRAAGPFSAAGLILALLALVLAAALASLPILLWKRPRQRRKTAAYYLRGAVLLPSLILLLFAVTCAPNYSRPTFAEQSGLEIRPSSVDELTELCLSLLQRTNEARDALGEQNTTGMSFSETSKRVQSAFHALSSEYPFLGQPPIAAKPMIFSEILSSFNLTGFYFPYTAEANVNVHMPDTELPFTVGHELAHTCGFMREDEANFIGYLACLRSDEPYIRYSGLYCALSYSMNALYSVSPERYFAIRGHYHEQLEADAAALSAYWQPYFHTPAAKLSDAVNDTYLKANNLTDGVHSYGRMVDLLLAEARAEISDTTL</sequence>
<keyword evidence="1" id="KW-0472">Membrane</keyword>
<dbReference type="InterPro" id="IPR024294">
    <property type="entry name" value="DUF3810"/>
</dbReference>
<evidence type="ECO:0000313" key="3">
    <source>
        <dbReference type="Proteomes" id="UP000658131"/>
    </source>
</evidence>
<dbReference type="Proteomes" id="UP000658131">
    <property type="component" value="Unassembled WGS sequence"/>
</dbReference>
<dbReference type="RefSeq" id="WP_262399776.1">
    <property type="nucleotide sequence ID" value="NZ_JACRTB010000009.1"/>
</dbReference>
<name>A0ABR7NIP2_9FIRM</name>
<comment type="caution">
    <text evidence="2">The sequence shown here is derived from an EMBL/GenBank/DDBJ whole genome shotgun (WGS) entry which is preliminary data.</text>
</comment>
<keyword evidence="1" id="KW-0812">Transmembrane</keyword>